<evidence type="ECO:0000313" key="3">
    <source>
        <dbReference type="Proteomes" id="UP000256328"/>
    </source>
</evidence>
<name>A0A3D8QUX3_9HELO</name>
<protein>
    <submittedName>
        <fullName evidence="2">Uncharacterized protein</fullName>
    </submittedName>
</protein>
<comment type="caution">
    <text evidence="2">The sequence shown here is derived from an EMBL/GenBank/DDBJ whole genome shotgun (WGS) entry which is preliminary data.</text>
</comment>
<evidence type="ECO:0000313" key="2">
    <source>
        <dbReference type="EMBL" id="RDW65575.1"/>
    </source>
</evidence>
<feature type="region of interest" description="Disordered" evidence="1">
    <location>
        <begin position="1"/>
        <end position="79"/>
    </location>
</feature>
<keyword evidence="3" id="KW-1185">Reference proteome</keyword>
<dbReference type="Proteomes" id="UP000256328">
    <property type="component" value="Unassembled WGS sequence"/>
</dbReference>
<organism evidence="2 3">
    <name type="scientific">Coleophoma crateriformis</name>
    <dbReference type="NCBI Taxonomy" id="565419"/>
    <lineage>
        <taxon>Eukaryota</taxon>
        <taxon>Fungi</taxon>
        <taxon>Dikarya</taxon>
        <taxon>Ascomycota</taxon>
        <taxon>Pezizomycotina</taxon>
        <taxon>Leotiomycetes</taxon>
        <taxon>Helotiales</taxon>
        <taxon>Dermateaceae</taxon>
        <taxon>Coleophoma</taxon>
    </lineage>
</organism>
<sequence>MSSSNTYYSTKSSSESRSAYDWEKASRNPYAAYDERSFEKKSYQSRRTNSTSSTSSTSSNKSRSPSRPPTGRVRFSVAS</sequence>
<feature type="compositionally biased region" description="Low complexity" evidence="1">
    <location>
        <begin position="45"/>
        <end position="65"/>
    </location>
</feature>
<gene>
    <name evidence="2" type="ORF">BP5796_10267</name>
</gene>
<dbReference type="EMBL" id="PDLN01000015">
    <property type="protein sequence ID" value="RDW65575.1"/>
    <property type="molecule type" value="Genomic_DNA"/>
</dbReference>
<evidence type="ECO:0000256" key="1">
    <source>
        <dbReference type="SAM" id="MobiDB-lite"/>
    </source>
</evidence>
<dbReference type="AlphaFoldDB" id="A0A3D8QUX3"/>
<feature type="compositionally biased region" description="Low complexity" evidence="1">
    <location>
        <begin position="1"/>
        <end position="17"/>
    </location>
</feature>
<reference evidence="2 3" key="1">
    <citation type="journal article" date="2018" name="IMA Fungus">
        <title>IMA Genome-F 9: Draft genome sequence of Annulohypoxylon stygium, Aspergillus mulundensis, Berkeleyomyces basicola (syn. Thielaviopsis basicola), Ceratocystis smalleyi, two Cercospora beticola strains, Coleophoma cylindrospora, Fusarium fracticaudum, Phialophora cf. hyalina, and Morchella septimelata.</title>
        <authorList>
            <person name="Wingfield B.D."/>
            <person name="Bills G.F."/>
            <person name="Dong Y."/>
            <person name="Huang W."/>
            <person name="Nel W.J."/>
            <person name="Swalarsk-Parry B.S."/>
            <person name="Vaghefi N."/>
            <person name="Wilken P.M."/>
            <person name="An Z."/>
            <person name="de Beer Z.W."/>
            <person name="De Vos L."/>
            <person name="Chen L."/>
            <person name="Duong T.A."/>
            <person name="Gao Y."/>
            <person name="Hammerbacher A."/>
            <person name="Kikkert J.R."/>
            <person name="Li Y."/>
            <person name="Li H."/>
            <person name="Li K."/>
            <person name="Li Q."/>
            <person name="Liu X."/>
            <person name="Ma X."/>
            <person name="Naidoo K."/>
            <person name="Pethybridge S.J."/>
            <person name="Sun J."/>
            <person name="Steenkamp E.T."/>
            <person name="van der Nest M.A."/>
            <person name="van Wyk S."/>
            <person name="Wingfield M.J."/>
            <person name="Xiong C."/>
            <person name="Yue Q."/>
            <person name="Zhang X."/>
        </authorList>
    </citation>
    <scope>NUCLEOTIDE SEQUENCE [LARGE SCALE GENOMIC DNA]</scope>
    <source>
        <strain evidence="2 3">BP5796</strain>
    </source>
</reference>
<proteinExistence type="predicted"/>
<feature type="compositionally biased region" description="Basic and acidic residues" evidence="1">
    <location>
        <begin position="33"/>
        <end position="42"/>
    </location>
</feature>
<accession>A0A3D8QUX3</accession>